<dbReference type="EMBL" id="LGRX02020463">
    <property type="protein sequence ID" value="KAK3257476.1"/>
    <property type="molecule type" value="Genomic_DNA"/>
</dbReference>
<comment type="caution">
    <text evidence="6">The sequence shown here is derived from an EMBL/GenBank/DDBJ whole genome shotgun (WGS) entry which is preliminary data.</text>
</comment>
<keyword evidence="7" id="KW-1185">Reference proteome</keyword>
<dbReference type="Gene3D" id="3.30.40.10">
    <property type="entry name" value="Zinc/RING finger domain, C3HC4 (zinc finger)"/>
    <property type="match status" value="1"/>
</dbReference>
<sequence>VANSVSPQVAKAIGRVFLAAEAGRLWGLPAPVDSTRAEYKGGMRSFADFLREDLREADVQRMRLVPLMEPCNVPDIVPSLKPMAYDELLVYYDTQYRRDNARLRSTTPFQILRKLEKEREYPTSRILGARYNDDGSFQVAAETEGWPHFWMDCDVTSLSKNTAYMRFERENEAELSIMHKKKSGAFILDGCAVAKEAEKWDEDGQLVDAFDKMEQKYAEDRASKRIFASSSKAIIKRQSKSDLFCYCRECNHSAGICHHQDPEYHGTFCEECHEGGVDELGYMTIECDACGAVYHPQCLVHFLGYDEESLDKVVRSEDEWICHKCTAQQSQHPSSPYSESLENANT</sequence>
<evidence type="ECO:0000256" key="2">
    <source>
        <dbReference type="ARBA" id="ARBA00022771"/>
    </source>
</evidence>
<dbReference type="InterPro" id="IPR013083">
    <property type="entry name" value="Znf_RING/FYVE/PHD"/>
</dbReference>
<dbReference type="AlphaFoldDB" id="A0AAE0KQW4"/>
<keyword evidence="1" id="KW-0479">Metal-binding</keyword>
<evidence type="ECO:0000256" key="4">
    <source>
        <dbReference type="PROSITE-ProRule" id="PRU00146"/>
    </source>
</evidence>
<evidence type="ECO:0000256" key="1">
    <source>
        <dbReference type="ARBA" id="ARBA00022723"/>
    </source>
</evidence>
<keyword evidence="3" id="KW-0862">Zinc</keyword>
<name>A0AAE0KQW4_9CHLO</name>
<evidence type="ECO:0000313" key="6">
    <source>
        <dbReference type="EMBL" id="KAK3257476.1"/>
    </source>
</evidence>
<protein>
    <recommendedName>
        <fullName evidence="5">PHD-type domain-containing protein</fullName>
    </recommendedName>
</protein>
<dbReference type="SUPFAM" id="SSF57903">
    <property type="entry name" value="FYVE/PHD zinc finger"/>
    <property type="match status" value="1"/>
</dbReference>
<dbReference type="PROSITE" id="PS50016">
    <property type="entry name" value="ZF_PHD_2"/>
    <property type="match status" value="1"/>
</dbReference>
<dbReference type="GO" id="GO:0008270">
    <property type="term" value="F:zinc ion binding"/>
    <property type="evidence" value="ECO:0007669"/>
    <property type="project" value="UniProtKB-KW"/>
</dbReference>
<feature type="domain" description="PHD-type" evidence="5">
    <location>
        <begin position="266"/>
        <end position="328"/>
    </location>
</feature>
<dbReference type="Proteomes" id="UP001190700">
    <property type="component" value="Unassembled WGS sequence"/>
</dbReference>
<gene>
    <name evidence="6" type="ORF">CYMTET_33438</name>
</gene>
<evidence type="ECO:0000256" key="3">
    <source>
        <dbReference type="ARBA" id="ARBA00022833"/>
    </source>
</evidence>
<accession>A0AAE0KQW4</accession>
<reference evidence="6 7" key="1">
    <citation type="journal article" date="2015" name="Genome Biol. Evol.">
        <title>Comparative Genomics of a Bacterivorous Green Alga Reveals Evolutionary Causalities and Consequences of Phago-Mixotrophic Mode of Nutrition.</title>
        <authorList>
            <person name="Burns J.A."/>
            <person name="Paasch A."/>
            <person name="Narechania A."/>
            <person name="Kim E."/>
        </authorList>
    </citation>
    <scope>NUCLEOTIDE SEQUENCE [LARGE SCALE GENOMIC DNA]</scope>
    <source>
        <strain evidence="6 7">PLY_AMNH</strain>
    </source>
</reference>
<keyword evidence="2 4" id="KW-0863">Zinc-finger</keyword>
<organism evidence="6 7">
    <name type="scientific">Cymbomonas tetramitiformis</name>
    <dbReference type="NCBI Taxonomy" id="36881"/>
    <lineage>
        <taxon>Eukaryota</taxon>
        <taxon>Viridiplantae</taxon>
        <taxon>Chlorophyta</taxon>
        <taxon>Pyramimonadophyceae</taxon>
        <taxon>Pyramimonadales</taxon>
        <taxon>Pyramimonadaceae</taxon>
        <taxon>Cymbomonas</taxon>
    </lineage>
</organism>
<evidence type="ECO:0000313" key="7">
    <source>
        <dbReference type="Proteomes" id="UP001190700"/>
    </source>
</evidence>
<proteinExistence type="predicted"/>
<dbReference type="InterPro" id="IPR019787">
    <property type="entry name" value="Znf_PHD-finger"/>
</dbReference>
<feature type="non-terminal residue" evidence="6">
    <location>
        <position position="1"/>
    </location>
</feature>
<evidence type="ECO:0000259" key="5">
    <source>
        <dbReference type="PROSITE" id="PS50016"/>
    </source>
</evidence>
<dbReference type="InterPro" id="IPR011011">
    <property type="entry name" value="Znf_FYVE_PHD"/>
</dbReference>